<dbReference type="AlphaFoldDB" id="A0A1F7V9D4"/>
<accession>A0A1F7V9D4</accession>
<organism evidence="1 2">
    <name type="scientific">Candidatus Uhrbacteria bacterium RIFCSPLOWO2_02_FULL_48_18</name>
    <dbReference type="NCBI Taxonomy" id="1802408"/>
    <lineage>
        <taxon>Bacteria</taxon>
        <taxon>Candidatus Uhriibacteriota</taxon>
    </lineage>
</organism>
<name>A0A1F7V9D4_9BACT</name>
<evidence type="ECO:0000313" key="2">
    <source>
        <dbReference type="Proteomes" id="UP000176593"/>
    </source>
</evidence>
<proteinExistence type="predicted"/>
<sequence length="194" mass="22341">MRQTKMEAHMRTFPILLSMLFLFDGCEKKPDEVVQQPAQVECIPPPPPPAPPTIKSKPTWVMRTFKDWLQIVCARDGTNCEPMGRVTILVAFDHNGCREFKREIENQSELIQGYALTHQFMLVQAASDTLTRALYDTRRNKELPCRVFLYDDTLKADQKAPNEDQQIVEICKDSTSTTEGECREQLFDKKLYAP</sequence>
<dbReference type="Proteomes" id="UP000176593">
    <property type="component" value="Unassembled WGS sequence"/>
</dbReference>
<reference evidence="1 2" key="1">
    <citation type="journal article" date="2016" name="Nat. Commun.">
        <title>Thousands of microbial genomes shed light on interconnected biogeochemical processes in an aquifer system.</title>
        <authorList>
            <person name="Anantharaman K."/>
            <person name="Brown C.T."/>
            <person name="Hug L.A."/>
            <person name="Sharon I."/>
            <person name="Castelle C.J."/>
            <person name="Probst A.J."/>
            <person name="Thomas B.C."/>
            <person name="Singh A."/>
            <person name="Wilkins M.J."/>
            <person name="Karaoz U."/>
            <person name="Brodie E.L."/>
            <person name="Williams K.H."/>
            <person name="Hubbard S.S."/>
            <person name="Banfield J.F."/>
        </authorList>
    </citation>
    <scope>NUCLEOTIDE SEQUENCE [LARGE SCALE GENOMIC DNA]</scope>
</reference>
<comment type="caution">
    <text evidence="1">The sequence shown here is derived from an EMBL/GenBank/DDBJ whole genome shotgun (WGS) entry which is preliminary data.</text>
</comment>
<evidence type="ECO:0000313" key="1">
    <source>
        <dbReference type="EMBL" id="OGL86564.1"/>
    </source>
</evidence>
<gene>
    <name evidence="1" type="ORF">A3I41_04735</name>
</gene>
<dbReference type="EMBL" id="MGEQ01000008">
    <property type="protein sequence ID" value="OGL86564.1"/>
    <property type="molecule type" value="Genomic_DNA"/>
</dbReference>
<protein>
    <submittedName>
        <fullName evidence="1">Uncharacterized protein</fullName>
    </submittedName>
</protein>